<dbReference type="InterPro" id="IPR016545">
    <property type="entry name" value="UCP009120_prtse"/>
</dbReference>
<name>W0AJB5_9SPHN</name>
<dbReference type="HOGENOM" id="CLU_066183_0_0_5"/>
<evidence type="ECO:0008006" key="3">
    <source>
        <dbReference type="Google" id="ProtNLM"/>
    </source>
</evidence>
<dbReference type="KEGG" id="ssan:NX02_20570"/>
<organism evidence="1 2">
    <name type="scientific">Sphingomonas sanxanigenens DSM 19645 = NX02</name>
    <dbReference type="NCBI Taxonomy" id="1123269"/>
    <lineage>
        <taxon>Bacteria</taxon>
        <taxon>Pseudomonadati</taxon>
        <taxon>Pseudomonadota</taxon>
        <taxon>Alphaproteobacteria</taxon>
        <taxon>Sphingomonadales</taxon>
        <taxon>Sphingomonadaceae</taxon>
        <taxon>Sphingomonas</taxon>
    </lineage>
</organism>
<dbReference type="Gene3D" id="3.60.20.10">
    <property type="entry name" value="Glutamine Phosphoribosylpyrophosphate, subunit 1, domain 1"/>
    <property type="match status" value="1"/>
</dbReference>
<dbReference type="RefSeq" id="WP_025293914.1">
    <property type="nucleotide sequence ID" value="NZ_CP006644.1"/>
</dbReference>
<sequence length="249" mass="26838">MTYCVGLLTRAGMVMIADTRTNAGIDNISIYRKLHILQDNEDRLMAIASAGNLSVTQSMLSMLTEGLPPVEEGGVARTLAGVPTMFRAAQLVGEAVRAASYSVGATLSGTGINAGISLLLGGRIHDGPLHLYMIYGEGNFIECSPDSPFLQIGELKYGKPILDRALAYDTELDEAVKVGLISFDSTLRSNLSVGRPFDLLVVPSDATRPDIRLRISEDDAYFDMLSSEWGRLLNESRAAIPVPPFMKAV</sequence>
<accession>W0AJB5</accession>
<dbReference type="AlphaFoldDB" id="W0AJB5"/>
<dbReference type="PIRSF" id="PIRSF009120">
    <property type="entry name" value="UCP009120_prtse"/>
    <property type="match status" value="1"/>
</dbReference>
<dbReference type="eggNOG" id="COG3484">
    <property type="taxonomic scope" value="Bacteria"/>
</dbReference>
<keyword evidence="2" id="KW-1185">Reference proteome</keyword>
<evidence type="ECO:0000313" key="2">
    <source>
        <dbReference type="Proteomes" id="UP000018851"/>
    </source>
</evidence>
<dbReference type="Proteomes" id="UP000018851">
    <property type="component" value="Chromosome"/>
</dbReference>
<dbReference type="InterPro" id="IPR029055">
    <property type="entry name" value="Ntn_hydrolases_N"/>
</dbReference>
<protein>
    <recommendedName>
        <fullName evidence="3">Peptidase</fullName>
    </recommendedName>
</protein>
<reference evidence="1 2" key="1">
    <citation type="submission" date="2013-07" db="EMBL/GenBank/DDBJ databases">
        <title>Completed genome of Sphingomonas sanxanigenens NX02.</title>
        <authorList>
            <person name="Ma T."/>
            <person name="Huang H."/>
            <person name="Wu M."/>
            <person name="Li X."/>
            <person name="Li G."/>
        </authorList>
    </citation>
    <scope>NUCLEOTIDE SEQUENCE [LARGE SCALE GENOMIC DNA]</scope>
    <source>
        <strain evidence="1 2">NX02</strain>
    </source>
</reference>
<gene>
    <name evidence="1" type="ORF">NX02_20570</name>
</gene>
<dbReference type="EMBL" id="CP006644">
    <property type="protein sequence ID" value="AHE55755.1"/>
    <property type="molecule type" value="Genomic_DNA"/>
</dbReference>
<dbReference type="SUPFAM" id="SSF56235">
    <property type="entry name" value="N-terminal nucleophile aminohydrolases (Ntn hydrolases)"/>
    <property type="match status" value="1"/>
</dbReference>
<dbReference type="STRING" id="1123269.NX02_20570"/>
<proteinExistence type="predicted"/>
<dbReference type="OrthoDB" id="9786336at2"/>
<dbReference type="PATRIC" id="fig|1123269.5.peg.4019"/>
<evidence type="ECO:0000313" key="1">
    <source>
        <dbReference type="EMBL" id="AHE55755.1"/>
    </source>
</evidence>